<organism evidence="1 2">
    <name type="scientific">Planotetraspora phitsanulokensis</name>
    <dbReference type="NCBI Taxonomy" id="575192"/>
    <lineage>
        <taxon>Bacteria</taxon>
        <taxon>Bacillati</taxon>
        <taxon>Actinomycetota</taxon>
        <taxon>Actinomycetes</taxon>
        <taxon>Streptosporangiales</taxon>
        <taxon>Streptosporangiaceae</taxon>
        <taxon>Planotetraspora</taxon>
    </lineage>
</organism>
<dbReference type="RefSeq" id="WP_204075265.1">
    <property type="nucleotide sequence ID" value="NZ_BAABHI010000032.1"/>
</dbReference>
<evidence type="ECO:0000313" key="2">
    <source>
        <dbReference type="Proteomes" id="UP000622547"/>
    </source>
</evidence>
<gene>
    <name evidence="1" type="ORF">Pph01_46950</name>
</gene>
<accession>A0A8J3U7T3</accession>
<dbReference type="Proteomes" id="UP000622547">
    <property type="component" value="Unassembled WGS sequence"/>
</dbReference>
<reference evidence="1 2" key="1">
    <citation type="submission" date="2021-01" db="EMBL/GenBank/DDBJ databases">
        <title>Whole genome shotgun sequence of Planotetraspora phitsanulokensis NBRC 104273.</title>
        <authorList>
            <person name="Komaki H."/>
            <person name="Tamura T."/>
        </authorList>
    </citation>
    <scope>NUCLEOTIDE SEQUENCE [LARGE SCALE GENOMIC DNA]</scope>
    <source>
        <strain evidence="1 2">NBRC 104273</strain>
    </source>
</reference>
<comment type="caution">
    <text evidence="1">The sequence shown here is derived from an EMBL/GenBank/DDBJ whole genome shotgun (WGS) entry which is preliminary data.</text>
</comment>
<dbReference type="InterPro" id="IPR046828">
    <property type="entry name" value="RepSA"/>
</dbReference>
<proteinExistence type="predicted"/>
<evidence type="ECO:0000313" key="1">
    <source>
        <dbReference type="EMBL" id="GII39692.1"/>
    </source>
</evidence>
<dbReference type="EMBL" id="BOOP01000021">
    <property type="protein sequence ID" value="GII39692.1"/>
    <property type="molecule type" value="Genomic_DNA"/>
</dbReference>
<dbReference type="AlphaFoldDB" id="A0A8J3U7T3"/>
<keyword evidence="2" id="KW-1185">Reference proteome</keyword>
<protein>
    <submittedName>
        <fullName evidence="1">Uncharacterized protein</fullName>
    </submittedName>
</protein>
<sequence length="98" mass="10838">MARRYSTTFAALRGARVLYRRTQQVGREYDPDAIQRQGDLDDETTLIIGDLSYAGSGWRTTGDALLANTAADQARKRRVAGREEIAHQLATEETPIAA</sequence>
<dbReference type="Pfam" id="PF20199">
    <property type="entry name" value="RepSA"/>
    <property type="match status" value="1"/>
</dbReference>
<name>A0A8J3U7T3_9ACTN</name>